<comment type="similarity">
    <text evidence="2 5">Belongs to the RecX family.</text>
</comment>
<evidence type="ECO:0000256" key="1">
    <source>
        <dbReference type="ARBA" id="ARBA00004496"/>
    </source>
</evidence>
<evidence type="ECO:0000256" key="2">
    <source>
        <dbReference type="ARBA" id="ARBA00009695"/>
    </source>
</evidence>
<feature type="domain" description="RecX first three-helical" evidence="7">
    <location>
        <begin position="59"/>
        <end position="97"/>
    </location>
</feature>
<keyword evidence="4 5" id="KW-0963">Cytoplasm</keyword>
<evidence type="ECO:0000313" key="8">
    <source>
        <dbReference type="EMBL" id="CUM92963.1"/>
    </source>
</evidence>
<evidence type="ECO:0000313" key="11">
    <source>
        <dbReference type="Proteomes" id="UP000095727"/>
    </source>
</evidence>
<dbReference type="GO" id="GO:0005737">
    <property type="term" value="C:cytoplasm"/>
    <property type="evidence" value="ECO:0007669"/>
    <property type="project" value="UniProtKB-SubCell"/>
</dbReference>
<dbReference type="AlphaFoldDB" id="A0A174JX06"/>
<dbReference type="EMBL" id="CYZK01000002">
    <property type="protein sequence ID" value="CUN54295.1"/>
    <property type="molecule type" value="Genomic_DNA"/>
</dbReference>
<evidence type="ECO:0000259" key="6">
    <source>
        <dbReference type="Pfam" id="PF21981"/>
    </source>
</evidence>
<gene>
    <name evidence="5" type="primary">recX</name>
    <name evidence="9" type="ORF">ERS852481_00366</name>
    <name evidence="8" type="ORF">ERS852574_01632</name>
</gene>
<organism evidence="9 10">
    <name type="scientific">Coprococcus comes</name>
    <dbReference type="NCBI Taxonomy" id="410072"/>
    <lineage>
        <taxon>Bacteria</taxon>
        <taxon>Bacillati</taxon>
        <taxon>Bacillota</taxon>
        <taxon>Clostridia</taxon>
        <taxon>Lachnospirales</taxon>
        <taxon>Lachnospiraceae</taxon>
        <taxon>Coprococcus</taxon>
    </lineage>
</organism>
<accession>A0A174JX06</accession>
<evidence type="ECO:0000256" key="4">
    <source>
        <dbReference type="ARBA" id="ARBA00022490"/>
    </source>
</evidence>
<dbReference type="HAMAP" id="MF_01114">
    <property type="entry name" value="RecX"/>
    <property type="match status" value="1"/>
</dbReference>
<dbReference type="STRING" id="410072.ERS852525_00400"/>
<dbReference type="PANTHER" id="PTHR33602:SF1">
    <property type="entry name" value="REGULATORY PROTEIN RECX FAMILY PROTEIN"/>
    <property type="match status" value="1"/>
</dbReference>
<dbReference type="PaxDb" id="410072-ERS852525_00400"/>
<evidence type="ECO:0000259" key="7">
    <source>
        <dbReference type="Pfam" id="PF21982"/>
    </source>
</evidence>
<evidence type="ECO:0000256" key="3">
    <source>
        <dbReference type="ARBA" id="ARBA00018111"/>
    </source>
</evidence>
<dbReference type="GO" id="GO:0006282">
    <property type="term" value="P:regulation of DNA repair"/>
    <property type="evidence" value="ECO:0007669"/>
    <property type="project" value="UniProtKB-UniRule"/>
</dbReference>
<evidence type="ECO:0000256" key="5">
    <source>
        <dbReference type="HAMAP-Rule" id="MF_01114"/>
    </source>
</evidence>
<dbReference type="InterPro" id="IPR036388">
    <property type="entry name" value="WH-like_DNA-bd_sf"/>
</dbReference>
<dbReference type="EMBL" id="CYXR01000010">
    <property type="protein sequence ID" value="CUM92963.1"/>
    <property type="molecule type" value="Genomic_DNA"/>
</dbReference>
<comment type="function">
    <text evidence="5">Modulates RecA activity.</text>
</comment>
<dbReference type="Proteomes" id="UP000095727">
    <property type="component" value="Unassembled WGS sequence"/>
</dbReference>
<dbReference type="InterPro" id="IPR053925">
    <property type="entry name" value="RecX_HTH_3rd"/>
</dbReference>
<dbReference type="InterPro" id="IPR053926">
    <property type="entry name" value="RecX_HTH_1st"/>
</dbReference>
<dbReference type="InterPro" id="IPR003783">
    <property type="entry name" value="Regulatory_RecX"/>
</dbReference>
<protein>
    <recommendedName>
        <fullName evidence="3 5">Regulatory protein RecX</fullName>
    </recommendedName>
</protein>
<name>A0A174JX06_9FIRM</name>
<dbReference type="PANTHER" id="PTHR33602">
    <property type="entry name" value="REGULATORY PROTEIN RECX FAMILY PROTEIN"/>
    <property type="match status" value="1"/>
</dbReference>
<sequence>MMRITRIEPVTKTKYRVSVDEQFAFVVYKGELSRFHLKEECELTEDTYAKIKEVLLKRAKLRAMHLLNDMARTESQLRDKLKLGGYPSEITEAAIAYVKSFGYINDDAYIRNFIDSRKDKKSRREIYALLRQKGVDMNRAEEIMEEMYEEHSDQEAIRELLRKKHWDFACTDPKEKQKIYGYLVRKGFRYEDIRQVIQVCDWNA</sequence>
<dbReference type="Proteomes" id="UP000095362">
    <property type="component" value="Unassembled WGS sequence"/>
</dbReference>
<dbReference type="Pfam" id="PF21982">
    <property type="entry name" value="RecX_HTH1"/>
    <property type="match status" value="1"/>
</dbReference>
<evidence type="ECO:0000313" key="10">
    <source>
        <dbReference type="Proteomes" id="UP000095362"/>
    </source>
</evidence>
<proteinExistence type="inferred from homology"/>
<dbReference type="Pfam" id="PF21981">
    <property type="entry name" value="RecX_HTH3"/>
    <property type="match status" value="1"/>
</dbReference>
<evidence type="ECO:0000313" key="9">
    <source>
        <dbReference type="EMBL" id="CUN54295.1"/>
    </source>
</evidence>
<reference evidence="10 11" key="1">
    <citation type="submission" date="2015-09" db="EMBL/GenBank/DDBJ databases">
        <authorList>
            <consortium name="Pathogen Informatics"/>
        </authorList>
    </citation>
    <scope>NUCLEOTIDE SEQUENCE [LARGE SCALE GENOMIC DNA]</scope>
    <source>
        <strain evidence="9 10">2789STDY5834866</strain>
        <strain evidence="8 11">2789STDY5834962</strain>
    </source>
</reference>
<comment type="subcellular location">
    <subcellularLocation>
        <location evidence="1 5">Cytoplasm</location>
    </subcellularLocation>
</comment>
<dbReference type="Gene3D" id="1.10.10.10">
    <property type="entry name" value="Winged helix-like DNA-binding domain superfamily/Winged helix DNA-binding domain"/>
    <property type="match status" value="2"/>
</dbReference>
<feature type="domain" description="RecX third three-helical" evidence="6">
    <location>
        <begin position="153"/>
        <end position="197"/>
    </location>
</feature>